<name>A0ABU2T9Y9_9ACTN</name>
<dbReference type="Proteomes" id="UP001180551">
    <property type="component" value="Unassembled WGS sequence"/>
</dbReference>
<accession>A0ABU2T9Y9</accession>
<evidence type="ECO:0000313" key="1">
    <source>
        <dbReference type="EMBL" id="MDT0457755.1"/>
    </source>
</evidence>
<comment type="caution">
    <text evidence="1">The sequence shown here is derived from an EMBL/GenBank/DDBJ whole genome shotgun (WGS) entry which is preliminary data.</text>
</comment>
<sequence>MAVEPVEPTAFLEAAEAETTMEQRDLPRYGDIGPTGYGNPGSAFAEVAITAVGTAAVLPFLQALATQAGNSAFEAARRLLTRWVRDPGSSTPLVVDEGETLRVIDEGDGRLTFEVPSGLPDEALEALTRINLEALAAPSRDGGKVLIRWDPDGCEWSRTIM</sequence>
<proteinExistence type="predicted"/>
<dbReference type="RefSeq" id="WP_311624869.1">
    <property type="nucleotide sequence ID" value="NZ_JAVRFE010000023.1"/>
</dbReference>
<protein>
    <submittedName>
        <fullName evidence="1">Uncharacterized protein</fullName>
    </submittedName>
</protein>
<gene>
    <name evidence="1" type="ORF">RM550_18765</name>
</gene>
<keyword evidence="2" id="KW-1185">Reference proteome</keyword>
<dbReference type="EMBL" id="JAVRFE010000023">
    <property type="protein sequence ID" value="MDT0457755.1"/>
    <property type="molecule type" value="Genomic_DNA"/>
</dbReference>
<reference evidence="1" key="1">
    <citation type="submission" date="2024-05" db="EMBL/GenBank/DDBJ databases">
        <title>30 novel species of actinomycetes from the DSMZ collection.</title>
        <authorList>
            <person name="Nouioui I."/>
        </authorList>
    </citation>
    <scope>NUCLEOTIDE SEQUENCE</scope>
    <source>
        <strain evidence="1">DSM 41527</strain>
    </source>
</reference>
<evidence type="ECO:0000313" key="2">
    <source>
        <dbReference type="Proteomes" id="UP001180551"/>
    </source>
</evidence>
<organism evidence="1 2">
    <name type="scientific">Streptomyces mooreae</name>
    <dbReference type="NCBI Taxonomy" id="3075523"/>
    <lineage>
        <taxon>Bacteria</taxon>
        <taxon>Bacillati</taxon>
        <taxon>Actinomycetota</taxon>
        <taxon>Actinomycetes</taxon>
        <taxon>Kitasatosporales</taxon>
        <taxon>Streptomycetaceae</taxon>
        <taxon>Streptomyces</taxon>
    </lineage>
</organism>